<reference evidence="6 7" key="1">
    <citation type="submission" date="2018-10" db="EMBL/GenBank/DDBJ databases">
        <title>Xanthobacter tagetidis genome sequencing and assembly.</title>
        <authorList>
            <person name="Maclea K.S."/>
            <person name="Goen A.E."/>
            <person name="Fatima S.A."/>
        </authorList>
    </citation>
    <scope>NUCLEOTIDE SEQUENCE [LARGE SCALE GENOMIC DNA]</scope>
    <source>
        <strain evidence="6 7">ATCC 700314</strain>
    </source>
</reference>
<dbReference type="PRINTS" id="PR01021">
    <property type="entry name" value="OMPADOMAIN"/>
</dbReference>
<evidence type="ECO:0000256" key="4">
    <source>
        <dbReference type="PROSITE-ProRule" id="PRU00473"/>
    </source>
</evidence>
<evidence type="ECO:0000259" key="5">
    <source>
        <dbReference type="PROSITE" id="PS51123"/>
    </source>
</evidence>
<dbReference type="EMBL" id="RCTF01000028">
    <property type="protein sequence ID" value="RLP72196.1"/>
    <property type="molecule type" value="Genomic_DNA"/>
</dbReference>
<keyword evidence="7" id="KW-1185">Reference proteome</keyword>
<dbReference type="Pfam" id="PF00691">
    <property type="entry name" value="OmpA"/>
    <property type="match status" value="1"/>
</dbReference>
<dbReference type="CDD" id="cd07185">
    <property type="entry name" value="OmpA_C-like"/>
    <property type="match status" value="1"/>
</dbReference>
<dbReference type="GO" id="GO:0009279">
    <property type="term" value="C:cell outer membrane"/>
    <property type="evidence" value="ECO:0007669"/>
    <property type="project" value="UniProtKB-SubCell"/>
</dbReference>
<dbReference type="InterPro" id="IPR006664">
    <property type="entry name" value="OMP_bac"/>
</dbReference>
<dbReference type="InterPro" id="IPR006665">
    <property type="entry name" value="OmpA-like"/>
</dbReference>
<dbReference type="InterPro" id="IPR007055">
    <property type="entry name" value="BON_dom"/>
</dbReference>
<dbReference type="OrthoDB" id="5525824at2"/>
<sequence>MVENAPGTVSKKEQGGMRRPGRWRPAVLLLGLAGLALLGLATIATAQRPVEDDLAARAFSVLVRSGESWASVAFEGRDATLTGESLAEEARTKVRTSLADLFGVRVVKDETTLLPERRPFTFSAVKSGKALALNGYVPSKEALQRIVAAARATGATVAGEDRLVRARGAPPGDFAALATFAITQLDRLPSGRITLSDGALAMEGRAADLANYEALRATMNGPLPPGMTLARFAVRPPVASPFLFIATRDGGTVRLSGYVPSDDARAEALRALRGLLPGVDIRDETHLADGAPATELWLRAVRLAGRALAVVPNGRVGLADSTITIEAAAPDFVAYDVLTGLRRTPPEGFQIIRFAVEPPRVSPFAWKLTRLPDKVVLSGYAPSEEARRLLLDAVRGALQGSGVVDEMRLASGGPSPEAWSAASSFAVAQLAKLRTGFADIGGARVVLSGEALDSASYGLLMQAVAQPPAGLSVDASAVRPPTISPYVLAVQREGDTLTLSGFYPDEAAHQALRTSLERDFLKEKLTDVSAIGGGAPKGFLAAAQAGLSQLARLGSGEMRLTDAQMRLSGTTLRPGADAEIAAELARRLTPPFTVETALAPAPAGPPATAPECQKSVNDLLVRATILFDSGSQRIDRRSLGLLDRLAFALARCPGTVVEVTGHTDSDGDAAFNQRLSQARADAVVLYLADAGILHERLSATGYGTSQPVAPNDTEAGKALNRRIEIAVKEGASQ</sequence>
<evidence type="ECO:0000256" key="1">
    <source>
        <dbReference type="ARBA" id="ARBA00004442"/>
    </source>
</evidence>
<name>A0A3L6ZW20_9HYPH</name>
<dbReference type="Proteomes" id="UP000269692">
    <property type="component" value="Unassembled WGS sequence"/>
</dbReference>
<protein>
    <submittedName>
        <fullName evidence="6">OmpA family protein</fullName>
    </submittedName>
</protein>
<dbReference type="PANTHER" id="PTHR30329">
    <property type="entry name" value="STATOR ELEMENT OF FLAGELLAR MOTOR COMPLEX"/>
    <property type="match status" value="1"/>
</dbReference>
<dbReference type="SUPFAM" id="SSF103088">
    <property type="entry name" value="OmpA-like"/>
    <property type="match status" value="1"/>
</dbReference>
<dbReference type="Pfam" id="PF04972">
    <property type="entry name" value="BON"/>
    <property type="match status" value="1"/>
</dbReference>
<evidence type="ECO:0000256" key="3">
    <source>
        <dbReference type="ARBA" id="ARBA00023237"/>
    </source>
</evidence>
<evidence type="ECO:0000313" key="7">
    <source>
        <dbReference type="Proteomes" id="UP000269692"/>
    </source>
</evidence>
<keyword evidence="2 4" id="KW-0472">Membrane</keyword>
<dbReference type="PANTHER" id="PTHR30329:SF21">
    <property type="entry name" value="LIPOPROTEIN YIAD-RELATED"/>
    <property type="match status" value="1"/>
</dbReference>
<dbReference type="PRINTS" id="PR01023">
    <property type="entry name" value="NAFLGMOTY"/>
</dbReference>
<dbReference type="InterPro" id="IPR036737">
    <property type="entry name" value="OmpA-like_sf"/>
</dbReference>
<dbReference type="Gene3D" id="3.40.1520.20">
    <property type="match status" value="4"/>
</dbReference>
<dbReference type="PROSITE" id="PS51123">
    <property type="entry name" value="OMPA_2"/>
    <property type="match status" value="1"/>
</dbReference>
<organism evidence="6 7">
    <name type="scientific">Xanthobacter tagetidis</name>
    <dbReference type="NCBI Taxonomy" id="60216"/>
    <lineage>
        <taxon>Bacteria</taxon>
        <taxon>Pseudomonadati</taxon>
        <taxon>Pseudomonadota</taxon>
        <taxon>Alphaproteobacteria</taxon>
        <taxon>Hyphomicrobiales</taxon>
        <taxon>Xanthobacteraceae</taxon>
        <taxon>Xanthobacter</taxon>
    </lineage>
</organism>
<dbReference type="AlphaFoldDB" id="A0A3L6ZW20"/>
<comment type="subcellular location">
    <subcellularLocation>
        <location evidence="1">Cell outer membrane</location>
    </subcellularLocation>
</comment>
<gene>
    <name evidence="6" type="ORF">D9R14_21935</name>
</gene>
<evidence type="ECO:0000313" key="6">
    <source>
        <dbReference type="EMBL" id="RLP72196.1"/>
    </source>
</evidence>
<dbReference type="InterPro" id="IPR050330">
    <property type="entry name" value="Bact_OuterMem_StrucFunc"/>
</dbReference>
<feature type="domain" description="OmpA-like" evidence="5">
    <location>
        <begin position="614"/>
        <end position="731"/>
    </location>
</feature>
<evidence type="ECO:0000256" key="2">
    <source>
        <dbReference type="ARBA" id="ARBA00023136"/>
    </source>
</evidence>
<dbReference type="RefSeq" id="WP_121625666.1">
    <property type="nucleotide sequence ID" value="NZ_JACIIW010000012.1"/>
</dbReference>
<keyword evidence="3" id="KW-0998">Cell outer membrane</keyword>
<comment type="caution">
    <text evidence="6">The sequence shown here is derived from an EMBL/GenBank/DDBJ whole genome shotgun (WGS) entry which is preliminary data.</text>
</comment>
<dbReference type="Gene3D" id="3.30.1330.60">
    <property type="entry name" value="OmpA-like domain"/>
    <property type="match status" value="1"/>
</dbReference>
<accession>A0A3L6ZW20</accession>
<proteinExistence type="predicted"/>